<comment type="caution">
    <text evidence="2">The sequence shown here is derived from an EMBL/GenBank/DDBJ whole genome shotgun (WGS) entry which is preliminary data.</text>
</comment>
<protein>
    <recommendedName>
        <fullName evidence="1">Pyridoxamine 5'-phosphate oxidase N-terminal domain-containing protein</fullName>
    </recommendedName>
</protein>
<dbReference type="InterPro" id="IPR011576">
    <property type="entry name" value="Pyridox_Oxase_N"/>
</dbReference>
<name>A0A1F7S0Y7_9BACT</name>
<feature type="domain" description="Pyridoxamine 5'-phosphate oxidase N-terminal" evidence="1">
    <location>
        <begin position="38"/>
        <end position="132"/>
    </location>
</feature>
<reference evidence="2 3" key="1">
    <citation type="journal article" date="2016" name="Nat. Commun.">
        <title>Thousands of microbial genomes shed light on interconnected biogeochemical processes in an aquifer system.</title>
        <authorList>
            <person name="Anantharaman K."/>
            <person name="Brown C.T."/>
            <person name="Hug L.A."/>
            <person name="Sharon I."/>
            <person name="Castelle C.J."/>
            <person name="Probst A.J."/>
            <person name="Thomas B.C."/>
            <person name="Singh A."/>
            <person name="Wilkins M.J."/>
            <person name="Karaoz U."/>
            <person name="Brodie E.L."/>
            <person name="Williams K.H."/>
            <person name="Hubbard S.S."/>
            <person name="Banfield J.F."/>
        </authorList>
    </citation>
    <scope>NUCLEOTIDE SEQUENCE [LARGE SCALE GENOMIC DNA]</scope>
</reference>
<dbReference type="Proteomes" id="UP000178435">
    <property type="component" value="Unassembled WGS sequence"/>
</dbReference>
<dbReference type="EMBL" id="MGDF01000012">
    <property type="protein sequence ID" value="OGL47483.1"/>
    <property type="molecule type" value="Genomic_DNA"/>
</dbReference>
<sequence length="189" mass="21601">MSEIQLYKSTEFERKIFEKFGIKIIDLTVEKLEKMICDYLDENNVLHLATSLNDVPRSTPLEYRHIGTTIYHFSERGGKFLNLAKNPNVALSLSSPYDPHKDFFGARGLQYWGTAQFFHPQKEPKQFAEILEESGFKAILERVQKELLNGLELPASGGEGIIPKLIKITPKKITLLDLRKGVRNASMVY</sequence>
<evidence type="ECO:0000313" key="2">
    <source>
        <dbReference type="EMBL" id="OGL47483.1"/>
    </source>
</evidence>
<dbReference type="AlphaFoldDB" id="A0A1F7S0Y7"/>
<dbReference type="Gene3D" id="2.30.110.10">
    <property type="entry name" value="Electron Transport, Fmn-binding Protein, Chain A"/>
    <property type="match status" value="1"/>
</dbReference>
<dbReference type="InterPro" id="IPR012349">
    <property type="entry name" value="Split_barrel_FMN-bd"/>
</dbReference>
<evidence type="ECO:0000259" key="1">
    <source>
        <dbReference type="Pfam" id="PF01243"/>
    </source>
</evidence>
<dbReference type="Pfam" id="PF01243">
    <property type="entry name" value="PNPOx_N"/>
    <property type="match status" value="1"/>
</dbReference>
<evidence type="ECO:0000313" key="3">
    <source>
        <dbReference type="Proteomes" id="UP000178435"/>
    </source>
</evidence>
<dbReference type="SUPFAM" id="SSF50475">
    <property type="entry name" value="FMN-binding split barrel"/>
    <property type="match status" value="1"/>
</dbReference>
<gene>
    <name evidence="2" type="ORF">A2149_03365</name>
</gene>
<organism evidence="2 3">
    <name type="scientific">Candidatus Schekmanbacteria bacterium RBG_16_38_11</name>
    <dbReference type="NCBI Taxonomy" id="1817880"/>
    <lineage>
        <taxon>Bacteria</taxon>
        <taxon>Candidatus Schekmaniibacteriota</taxon>
    </lineage>
</organism>
<proteinExistence type="predicted"/>
<accession>A0A1F7S0Y7</accession>